<dbReference type="InterPro" id="IPR025055">
    <property type="entry name" value="Ena_core"/>
</dbReference>
<evidence type="ECO:0000313" key="3">
    <source>
        <dbReference type="Proteomes" id="UP000464330"/>
    </source>
</evidence>
<name>A0A6C0QM93_9BACL</name>
<dbReference type="RefSeq" id="WP_367869830.1">
    <property type="nucleotide sequence ID" value="NZ_CP019717.1"/>
</dbReference>
<accession>A0A6C0QM93</accession>
<gene>
    <name evidence="2" type="ORF">ERICV_00647</name>
</gene>
<feature type="domain" description="Endospore appendages core" evidence="1">
    <location>
        <begin position="36"/>
        <end position="147"/>
    </location>
</feature>
<dbReference type="EMBL" id="CP019717">
    <property type="protein sequence ID" value="QHZ49832.1"/>
    <property type="molecule type" value="Genomic_DNA"/>
</dbReference>
<reference evidence="2 3" key="1">
    <citation type="journal article" date="2020" name="Int. J. Med. Microbiol.">
        <title>Discovery of Paenibacillus larvae ERIC V: Phenotypic and genomic comparison to genotypes ERIC I-IV reveal different inventories of virulence factors which correlate with epidemiological prevalences of American Foulbrood.</title>
        <authorList>
            <person name="Beims H."/>
            <person name="Bunk B."/>
            <person name="Erler S."/>
            <person name="Mohr K.I."/>
            <person name="Sproer C."/>
            <person name="Pradella S."/>
            <person name="Gunther G."/>
            <person name="Rohde M."/>
            <person name="von der Ohe W."/>
            <person name="Steinert M."/>
        </authorList>
    </citation>
    <scope>NUCLEOTIDE SEQUENCE [LARGE SCALE GENOMIC DNA]</scope>
    <source>
        <strain evidence="2">Eric_V</strain>
    </source>
</reference>
<evidence type="ECO:0000313" key="2">
    <source>
        <dbReference type="EMBL" id="QHZ49832.1"/>
    </source>
</evidence>
<evidence type="ECO:0000259" key="1">
    <source>
        <dbReference type="Pfam" id="PF13157"/>
    </source>
</evidence>
<proteinExistence type="predicted"/>
<organism evidence="2 3">
    <name type="scientific">Paenibacillus larvae subsp. larvae</name>
    <dbReference type="NCBI Taxonomy" id="147375"/>
    <lineage>
        <taxon>Bacteria</taxon>
        <taxon>Bacillati</taxon>
        <taxon>Bacillota</taxon>
        <taxon>Bacilli</taxon>
        <taxon>Bacillales</taxon>
        <taxon>Paenibacillaceae</taxon>
        <taxon>Paenibacillus</taxon>
    </lineage>
</organism>
<dbReference type="Proteomes" id="UP000464330">
    <property type="component" value="Chromosome"/>
</dbReference>
<dbReference type="Pfam" id="PF13157">
    <property type="entry name" value="Enas"/>
    <property type="match status" value="1"/>
</dbReference>
<sequence>MEKNCNRKKNIECNCICHFKKRKQIKKCPRHSRTRKTLIKKLICIHRCVPINQKCDDTTTQTYFYVASNSNIKNPSGTITIINNSKSCTMHITVSNSFNGHEEIDVAPNSSFTAIVANIESVKILCKGQSNNDLYCTGSMQLDIHYTLMF</sequence>
<protein>
    <recommendedName>
        <fullName evidence="1">Endospore appendages core domain-containing protein</fullName>
    </recommendedName>
</protein>
<dbReference type="AlphaFoldDB" id="A0A6C0QM93"/>